<name>A0ABU4HP78_9ACTN</name>
<keyword evidence="3" id="KW-1185">Reference proteome</keyword>
<gene>
    <name evidence="2" type="ORF">R7226_12270</name>
</gene>
<feature type="domain" description="SnoaL-like" evidence="1">
    <location>
        <begin position="10"/>
        <end position="112"/>
    </location>
</feature>
<evidence type="ECO:0000259" key="1">
    <source>
        <dbReference type="Pfam" id="PF12680"/>
    </source>
</evidence>
<evidence type="ECO:0000313" key="3">
    <source>
        <dbReference type="Proteomes" id="UP001284601"/>
    </source>
</evidence>
<accession>A0ABU4HP78</accession>
<dbReference type="Gene3D" id="3.10.450.50">
    <property type="match status" value="1"/>
</dbReference>
<dbReference type="RefSeq" id="WP_318597453.1">
    <property type="nucleotide sequence ID" value="NZ_JAWSTH010000027.1"/>
</dbReference>
<dbReference type="EMBL" id="JAWSTH010000027">
    <property type="protein sequence ID" value="MDW5595118.1"/>
    <property type="molecule type" value="Genomic_DNA"/>
</dbReference>
<dbReference type="InterPro" id="IPR032710">
    <property type="entry name" value="NTF2-like_dom_sf"/>
</dbReference>
<evidence type="ECO:0000313" key="2">
    <source>
        <dbReference type="EMBL" id="MDW5595118.1"/>
    </source>
</evidence>
<comment type="caution">
    <text evidence="2">The sequence shown here is derived from an EMBL/GenBank/DDBJ whole genome shotgun (WGS) entry which is preliminary data.</text>
</comment>
<dbReference type="SUPFAM" id="SSF54427">
    <property type="entry name" value="NTF2-like"/>
    <property type="match status" value="1"/>
</dbReference>
<protein>
    <submittedName>
        <fullName evidence="2">Nuclear transport factor 2 family protein</fullName>
    </submittedName>
</protein>
<sequence length="127" mass="13840">MSRDAAAVARDCFTAFSDGDLAAFAAHLAPDVVGRVTGADGGVDVLRGRDAYVARIPDLDSAEWKVEVTQVAEVADDLALTAVRVRAHRNDRELQNFAAFLTRVADARITEIWMVEAEPAYSDEFWA</sequence>
<proteinExistence type="predicted"/>
<dbReference type="Proteomes" id="UP001284601">
    <property type="component" value="Unassembled WGS sequence"/>
</dbReference>
<organism evidence="2 3">
    <name type="scientific">Conexibacter stalactiti</name>
    <dbReference type="NCBI Taxonomy" id="1940611"/>
    <lineage>
        <taxon>Bacteria</taxon>
        <taxon>Bacillati</taxon>
        <taxon>Actinomycetota</taxon>
        <taxon>Thermoleophilia</taxon>
        <taxon>Solirubrobacterales</taxon>
        <taxon>Conexibacteraceae</taxon>
        <taxon>Conexibacter</taxon>
    </lineage>
</organism>
<dbReference type="Pfam" id="PF12680">
    <property type="entry name" value="SnoaL_2"/>
    <property type="match status" value="1"/>
</dbReference>
<dbReference type="InterPro" id="IPR037401">
    <property type="entry name" value="SnoaL-like"/>
</dbReference>
<reference evidence="3" key="1">
    <citation type="submission" date="2023-07" db="EMBL/GenBank/DDBJ databases">
        <title>Conexibacter stalactiti sp. nov., isolated from stalactites in a lava cave and emended description of the genus Conexibacter.</title>
        <authorList>
            <person name="Lee S.D."/>
        </authorList>
    </citation>
    <scope>NUCLEOTIDE SEQUENCE [LARGE SCALE GENOMIC DNA]</scope>
    <source>
        <strain evidence="3">KCTC 39840</strain>
    </source>
</reference>